<name>A0A6A6TXY1_9PEZI</name>
<dbReference type="Pfam" id="PF01432">
    <property type="entry name" value="Peptidase_M3"/>
    <property type="match status" value="1"/>
</dbReference>
<evidence type="ECO:0000259" key="8">
    <source>
        <dbReference type="Pfam" id="PF01432"/>
    </source>
</evidence>
<keyword evidence="10" id="KW-1185">Reference proteome</keyword>
<feature type="domain" description="Peptidase M3A/M3B catalytic" evidence="8">
    <location>
        <begin position="231"/>
        <end position="731"/>
    </location>
</feature>
<keyword evidence="4 7" id="KW-0378">Hydrolase</keyword>
<dbReference type="InterPro" id="IPR024080">
    <property type="entry name" value="Neurolysin/TOP_N"/>
</dbReference>
<evidence type="ECO:0000256" key="3">
    <source>
        <dbReference type="ARBA" id="ARBA00022723"/>
    </source>
</evidence>
<dbReference type="Proteomes" id="UP000799302">
    <property type="component" value="Unassembled WGS sequence"/>
</dbReference>
<keyword evidence="6 7" id="KW-0482">Metalloprotease</keyword>
<comment type="cofactor">
    <cofactor evidence="7">
        <name>Zn(2+)</name>
        <dbReference type="ChEBI" id="CHEBI:29105"/>
    </cofactor>
    <text evidence="7">Binds 1 zinc ion.</text>
</comment>
<dbReference type="GO" id="GO:0006508">
    <property type="term" value="P:proteolysis"/>
    <property type="evidence" value="ECO:0007669"/>
    <property type="project" value="UniProtKB-KW"/>
</dbReference>
<evidence type="ECO:0000313" key="10">
    <source>
        <dbReference type="Proteomes" id="UP000799302"/>
    </source>
</evidence>
<dbReference type="GO" id="GO:0006518">
    <property type="term" value="P:peptide metabolic process"/>
    <property type="evidence" value="ECO:0007669"/>
    <property type="project" value="TreeGrafter"/>
</dbReference>
<gene>
    <name evidence="9" type="ORF">BT63DRAFT_105469</name>
</gene>
<dbReference type="EMBL" id="MU004243">
    <property type="protein sequence ID" value="KAF2664296.1"/>
    <property type="molecule type" value="Genomic_DNA"/>
</dbReference>
<keyword evidence="3 7" id="KW-0479">Metal-binding</keyword>
<dbReference type="PANTHER" id="PTHR11804">
    <property type="entry name" value="PROTEASE M3 THIMET OLIGOPEPTIDASE-RELATED"/>
    <property type="match status" value="1"/>
</dbReference>
<evidence type="ECO:0000256" key="1">
    <source>
        <dbReference type="ARBA" id="ARBA00006040"/>
    </source>
</evidence>
<dbReference type="Gene3D" id="1.20.1050.40">
    <property type="entry name" value="Endopeptidase. Chain P, domain 1"/>
    <property type="match status" value="1"/>
</dbReference>
<dbReference type="Gene3D" id="3.40.390.10">
    <property type="entry name" value="Collagenase (Catalytic Domain)"/>
    <property type="match status" value="1"/>
</dbReference>
<dbReference type="InterPro" id="IPR024077">
    <property type="entry name" value="Neurolysin/TOP_dom2"/>
</dbReference>
<evidence type="ECO:0000256" key="5">
    <source>
        <dbReference type="ARBA" id="ARBA00022833"/>
    </source>
</evidence>
<dbReference type="GO" id="GO:0046872">
    <property type="term" value="F:metal ion binding"/>
    <property type="evidence" value="ECO:0007669"/>
    <property type="project" value="UniProtKB-UniRule"/>
</dbReference>
<evidence type="ECO:0000256" key="6">
    <source>
        <dbReference type="ARBA" id="ARBA00023049"/>
    </source>
</evidence>
<dbReference type="PANTHER" id="PTHR11804:SF84">
    <property type="entry name" value="SACCHAROLYSIN"/>
    <property type="match status" value="1"/>
</dbReference>
<dbReference type="InterPro" id="IPR024079">
    <property type="entry name" value="MetalloPept_cat_dom_sf"/>
</dbReference>
<dbReference type="InterPro" id="IPR045090">
    <property type="entry name" value="Pept_M3A_M3B"/>
</dbReference>
<dbReference type="SUPFAM" id="SSF55486">
    <property type="entry name" value="Metalloproteases ('zincins'), catalytic domain"/>
    <property type="match status" value="1"/>
</dbReference>
<dbReference type="AlphaFoldDB" id="A0A6A6TXY1"/>
<comment type="similarity">
    <text evidence="1 7">Belongs to the peptidase M3 family.</text>
</comment>
<dbReference type="OrthoDB" id="534666at2759"/>
<dbReference type="InterPro" id="IPR001567">
    <property type="entry name" value="Pept_M3A_M3B_dom"/>
</dbReference>
<dbReference type="GO" id="GO:0004222">
    <property type="term" value="F:metalloendopeptidase activity"/>
    <property type="evidence" value="ECO:0007669"/>
    <property type="project" value="InterPro"/>
</dbReference>
<keyword evidence="2 7" id="KW-0645">Protease</keyword>
<evidence type="ECO:0000256" key="4">
    <source>
        <dbReference type="ARBA" id="ARBA00022801"/>
    </source>
</evidence>
<evidence type="ECO:0000256" key="7">
    <source>
        <dbReference type="RuleBase" id="RU003435"/>
    </source>
</evidence>
<keyword evidence="5 7" id="KW-0862">Zinc</keyword>
<proteinExistence type="inferred from homology"/>
<evidence type="ECO:0000313" key="9">
    <source>
        <dbReference type="EMBL" id="KAF2664296.1"/>
    </source>
</evidence>
<organism evidence="9 10">
    <name type="scientific">Microthyrium microscopicum</name>
    <dbReference type="NCBI Taxonomy" id="703497"/>
    <lineage>
        <taxon>Eukaryota</taxon>
        <taxon>Fungi</taxon>
        <taxon>Dikarya</taxon>
        <taxon>Ascomycota</taxon>
        <taxon>Pezizomycotina</taxon>
        <taxon>Dothideomycetes</taxon>
        <taxon>Dothideomycetes incertae sedis</taxon>
        <taxon>Microthyriales</taxon>
        <taxon>Microthyriaceae</taxon>
        <taxon>Microthyrium</taxon>
    </lineage>
</organism>
<evidence type="ECO:0000256" key="2">
    <source>
        <dbReference type="ARBA" id="ARBA00022670"/>
    </source>
</evidence>
<protein>
    <submittedName>
        <fullName evidence="9">Zincin</fullName>
    </submittedName>
</protein>
<sequence>MVDINANMPDPPCSPIQFHTEPQQIASHCEQWTARLVAIVDQICQRTENHTFDNTILPFIEWEKIGLREQRVLGFYATSSANSALRDESRKASKTMEKIEGDLFQEKEFYAAFCAVQKEKELLDPEYQFYMNRLRENFEKNGLTIVDKEKQARFFEISKDLKELISEAMANHDADTTGTWFTRQQLDGLPASYFEARVTKEQDEAVGKVDPKYWVTAKEPDLLPIKKFATSPETRKHASILKGQRAPGNIDLYPRIFALRDEAAKLLRHRNHAALETHYKTTKSPENVLSMLDNLQKKFTPKMQDLRTKYLALKKVDPQTECLSPEERSTIYAWDQAYYDRIMTDADKGYRQEDLMEYFPLDHIIAEHFKTFQRLFSIRIERYQPRLNETWHPEVSMYTVWDAQNSTNSFIGWLYIDPYPRTGKYQHFGHYALNPGSIGPTGARLHPASVIMMNMQSPSTTTPSLLIHRHVQRLFHELGHAMHSLLSLTKTAALHMPSWDRDFTEAIGMMFESFLSSPKHMRAISCHYSYLNEDYKAAWLASHHGKTQPERQIPIKWLEGDGGKHDVFNQLTRIWHAKFDMAIHMPETPESLHHENLVRFFTESHSAITGLANLTLSPTPPSGNGGQNIDRWGYEHAYTGFRAIVAGYGAGYYTYMLSQVIAHDLFDVGFAGFVGGGEKDSKEVGGGENRATGMRFRELVLGVGGRQAPADTLKSFLGREVSGNAFGREYGV</sequence>
<dbReference type="Gene3D" id="1.10.1370.10">
    <property type="entry name" value="Neurolysin, domain 3"/>
    <property type="match status" value="1"/>
</dbReference>
<reference evidence="9" key="1">
    <citation type="journal article" date="2020" name="Stud. Mycol.">
        <title>101 Dothideomycetes genomes: a test case for predicting lifestyles and emergence of pathogens.</title>
        <authorList>
            <person name="Haridas S."/>
            <person name="Albert R."/>
            <person name="Binder M."/>
            <person name="Bloem J."/>
            <person name="Labutti K."/>
            <person name="Salamov A."/>
            <person name="Andreopoulos B."/>
            <person name="Baker S."/>
            <person name="Barry K."/>
            <person name="Bills G."/>
            <person name="Bluhm B."/>
            <person name="Cannon C."/>
            <person name="Castanera R."/>
            <person name="Culley D."/>
            <person name="Daum C."/>
            <person name="Ezra D."/>
            <person name="Gonzalez J."/>
            <person name="Henrissat B."/>
            <person name="Kuo A."/>
            <person name="Liang C."/>
            <person name="Lipzen A."/>
            <person name="Lutzoni F."/>
            <person name="Magnuson J."/>
            <person name="Mondo S."/>
            <person name="Nolan M."/>
            <person name="Ohm R."/>
            <person name="Pangilinan J."/>
            <person name="Park H.-J."/>
            <person name="Ramirez L."/>
            <person name="Alfaro M."/>
            <person name="Sun H."/>
            <person name="Tritt A."/>
            <person name="Yoshinaga Y."/>
            <person name="Zwiers L.-H."/>
            <person name="Turgeon B."/>
            <person name="Goodwin S."/>
            <person name="Spatafora J."/>
            <person name="Crous P."/>
            <person name="Grigoriev I."/>
        </authorList>
    </citation>
    <scope>NUCLEOTIDE SEQUENCE</scope>
    <source>
        <strain evidence="9">CBS 115976</strain>
    </source>
</reference>
<accession>A0A6A6TXY1</accession>